<name>A0A0C9N809_SPHPI</name>
<dbReference type="GO" id="GO:0006355">
    <property type="term" value="P:regulation of DNA-templated transcription"/>
    <property type="evidence" value="ECO:0007669"/>
    <property type="project" value="InterPro"/>
</dbReference>
<dbReference type="InterPro" id="IPR001294">
    <property type="entry name" value="Phytochrome"/>
</dbReference>
<dbReference type="PANTHER" id="PTHR43065">
    <property type="entry name" value="SENSOR HISTIDINE KINASE"/>
    <property type="match status" value="1"/>
</dbReference>
<keyword evidence="2" id="KW-0600">Photoreceptor protein</keyword>
<protein>
    <submittedName>
        <fullName evidence="8">DNA, contig: SP607</fullName>
    </submittedName>
</protein>
<dbReference type="InterPro" id="IPR003018">
    <property type="entry name" value="GAF"/>
</dbReference>
<organism evidence="8 9">
    <name type="scientific">Sphingomonas paucimobilis NBRC 13935</name>
    <dbReference type="NCBI Taxonomy" id="1219050"/>
    <lineage>
        <taxon>Bacteria</taxon>
        <taxon>Pseudomonadati</taxon>
        <taxon>Pseudomonadota</taxon>
        <taxon>Alphaproteobacteria</taxon>
        <taxon>Sphingomonadales</taxon>
        <taxon>Sphingomonadaceae</taxon>
        <taxon>Sphingomonas</taxon>
    </lineage>
</organism>
<feature type="domain" description="Phytochrome chromophore attachment site" evidence="6">
    <location>
        <begin position="145"/>
        <end position="288"/>
    </location>
</feature>
<dbReference type="PRINTS" id="PR01033">
    <property type="entry name" value="PHYTOCHROME"/>
</dbReference>
<dbReference type="SUPFAM" id="SSF55781">
    <property type="entry name" value="GAF domain-like"/>
    <property type="match status" value="2"/>
</dbReference>
<dbReference type="AlphaFoldDB" id="A0A0C9N809"/>
<dbReference type="InterPro" id="IPR035965">
    <property type="entry name" value="PAS-like_dom_sf"/>
</dbReference>
<dbReference type="Gene3D" id="3.30.450.40">
    <property type="match status" value="1"/>
</dbReference>
<dbReference type="Proteomes" id="UP000032025">
    <property type="component" value="Unassembled WGS sequence"/>
</dbReference>
<evidence type="ECO:0000313" key="8">
    <source>
        <dbReference type="EMBL" id="GAN12232.1"/>
    </source>
</evidence>
<dbReference type="SUPFAM" id="SSF55874">
    <property type="entry name" value="ATPase domain of HSP90 chaperone/DNA topoisomerase II/histidine kinase"/>
    <property type="match status" value="1"/>
</dbReference>
<gene>
    <name evidence="8" type="ORF">SP6_07_00180</name>
</gene>
<dbReference type="InterPro" id="IPR043150">
    <property type="entry name" value="Phytochrome_PHY_sf"/>
</dbReference>
<sequence>MATRLVETDPGEDISACDREPIHIPGAIQPHGLLLVAEGQPLIAIAGAGALEERLAADWLRMPLATLLGDDAAETLATMPAGQGSVTVTRPIRGIDELFAVTAHRLAGDRLLVELEPALTDAPWGSGSPLSWLDAAATSFERTGDLQNLYERAAATFRTLTGFDRVMLYRFLDDDSGRVVAEARAPGLHSFLHHHFPASDIPKQARALYIRNRTRSIPDAAYVPAPLRPEGFESTDLSDVGLRSVSPVHVRYLQNMGVAASASISIVKDGLLWGMVACHHQSPRRLSPDLRAAAATLASGLARQVRAKEEAELYRERFRLRAAEDAIIPRIAGQGEIVPAIRHLLPDLMAMMNASGFALVDSGRVYSHGLCPPPLALLEIAQWALLRGGGELYATHELGAVMPDTKGLSATASGVLALPLIDGGLSLLWFRAEQVEEVEWAGNPHKSVALRTDETLSPRASFESWRETVRGRSRRWTLEEVEAAHRLRRALHDGFQNNRLRSLNAALQRTLDDKDLLLQQKDVLMKEVDHRVQNSLQLVSSFLALQAKAATDPGVREQLTEAQARLSAVALVHRRLYRDDQIQTVDLARYLEELVGDMKQSLGAEWSAQMRLDLAPVLMPTDRAINLGLVTTELIINATKYAYDGAAGAVTITLEQYGNRLRLIVADEGRGRMNAPIGDGRGFGSRMMAAMMQRLSGSIEYDDNQPGLRAIVIAPIAD</sequence>
<dbReference type="InterPro" id="IPR013515">
    <property type="entry name" value="Phytochrome_cen-reg"/>
</dbReference>
<dbReference type="SMART" id="SM00065">
    <property type="entry name" value="GAF"/>
    <property type="match status" value="1"/>
</dbReference>
<evidence type="ECO:0000313" key="9">
    <source>
        <dbReference type="Proteomes" id="UP000032025"/>
    </source>
</evidence>
<accession>A0A0C9N809</accession>
<dbReference type="PROSITE" id="PS50109">
    <property type="entry name" value="HIS_KIN"/>
    <property type="match status" value="1"/>
</dbReference>
<dbReference type="InterPro" id="IPR013654">
    <property type="entry name" value="PAS_2"/>
</dbReference>
<dbReference type="EMBL" id="BBJS01000007">
    <property type="protein sequence ID" value="GAN12232.1"/>
    <property type="molecule type" value="Genomic_DNA"/>
</dbReference>
<comment type="similarity">
    <text evidence="1">In the N-terminal section; belongs to the phytochrome family.</text>
</comment>
<dbReference type="InterPro" id="IPR036890">
    <property type="entry name" value="HATPase_C_sf"/>
</dbReference>
<dbReference type="GO" id="GO:0009584">
    <property type="term" value="P:detection of visible light"/>
    <property type="evidence" value="ECO:0007669"/>
    <property type="project" value="InterPro"/>
</dbReference>
<dbReference type="Gene3D" id="3.30.565.10">
    <property type="entry name" value="Histidine kinase-like ATPase, C-terminal domain"/>
    <property type="match status" value="1"/>
</dbReference>
<dbReference type="InterPro" id="IPR011495">
    <property type="entry name" value="Sig_transdc_His_kin_sub2_dim/P"/>
</dbReference>
<keyword evidence="4" id="KW-0157">Chromophore</keyword>
<evidence type="ECO:0000259" key="6">
    <source>
        <dbReference type="PROSITE" id="PS50046"/>
    </source>
</evidence>
<dbReference type="Gene3D" id="3.30.450.20">
    <property type="entry name" value="PAS domain"/>
    <property type="match status" value="2"/>
</dbReference>
<dbReference type="InterPro" id="IPR005467">
    <property type="entry name" value="His_kinase_dom"/>
</dbReference>
<dbReference type="PROSITE" id="PS50046">
    <property type="entry name" value="PHYTOCHROME_2"/>
    <property type="match status" value="1"/>
</dbReference>
<dbReference type="GeneID" id="78526594"/>
<reference evidence="8 9" key="1">
    <citation type="submission" date="2014-08" db="EMBL/GenBank/DDBJ databases">
        <title>Whole genome shotgun sequence of Sphingomonas paucimobilis NBRC 13935.</title>
        <authorList>
            <person name="Hosoyama A."/>
            <person name="Hashimoto M."/>
            <person name="Hosoyama Y."/>
            <person name="Noguchi M."/>
            <person name="Uohara A."/>
            <person name="Ohji S."/>
            <person name="Katano-Makiyama Y."/>
            <person name="Ichikawa N."/>
            <person name="Kimura A."/>
            <person name="Yamazoe A."/>
            <person name="Fujita N."/>
        </authorList>
    </citation>
    <scope>NUCLEOTIDE SEQUENCE [LARGE SCALE GENOMIC DNA]</scope>
    <source>
        <strain evidence="8 9">NBRC 13935</strain>
    </source>
</reference>
<dbReference type="RefSeq" id="WP_007405440.1">
    <property type="nucleotide sequence ID" value="NZ_BBJS01000007.1"/>
</dbReference>
<dbReference type="Pfam" id="PF00360">
    <property type="entry name" value="PHY"/>
    <property type="match status" value="1"/>
</dbReference>
<evidence type="ECO:0000259" key="7">
    <source>
        <dbReference type="PROSITE" id="PS50109"/>
    </source>
</evidence>
<dbReference type="Pfam" id="PF07568">
    <property type="entry name" value="HisKA_2"/>
    <property type="match status" value="1"/>
</dbReference>
<dbReference type="InterPro" id="IPR016132">
    <property type="entry name" value="Phyto_chromo_attachment"/>
</dbReference>
<evidence type="ECO:0000256" key="4">
    <source>
        <dbReference type="ARBA" id="ARBA00022991"/>
    </source>
</evidence>
<dbReference type="PANTHER" id="PTHR43065:SF23">
    <property type="entry name" value="SENSOR HISTIDINE KINASE PDTAS"/>
    <property type="match status" value="1"/>
</dbReference>
<keyword evidence="3" id="KW-0716">Sensory transduction</keyword>
<proteinExistence type="inferred from homology"/>
<dbReference type="Pfam" id="PF01590">
    <property type="entry name" value="GAF"/>
    <property type="match status" value="1"/>
</dbReference>
<evidence type="ECO:0000256" key="3">
    <source>
        <dbReference type="ARBA" id="ARBA00022606"/>
    </source>
</evidence>
<dbReference type="GO" id="GO:0009881">
    <property type="term" value="F:photoreceptor activity"/>
    <property type="evidence" value="ECO:0007669"/>
    <property type="project" value="UniProtKB-KW"/>
</dbReference>
<dbReference type="Pfam" id="PF13581">
    <property type="entry name" value="HATPase_c_2"/>
    <property type="match status" value="1"/>
</dbReference>
<evidence type="ECO:0000256" key="2">
    <source>
        <dbReference type="ARBA" id="ARBA00022543"/>
    </source>
</evidence>
<keyword evidence="5" id="KW-0675">Receptor</keyword>
<comment type="caution">
    <text evidence="8">The sequence shown here is derived from an EMBL/GenBank/DDBJ whole genome shotgun (WGS) entry which is preliminary data.</text>
</comment>
<evidence type="ECO:0000256" key="5">
    <source>
        <dbReference type="ARBA" id="ARBA00023170"/>
    </source>
</evidence>
<dbReference type="Gene3D" id="3.30.450.270">
    <property type="match status" value="1"/>
</dbReference>
<evidence type="ECO:0000256" key="1">
    <source>
        <dbReference type="ARBA" id="ARBA00006402"/>
    </source>
</evidence>
<feature type="domain" description="Histidine kinase" evidence="7">
    <location>
        <begin position="527"/>
        <end position="718"/>
    </location>
</feature>
<keyword evidence="9" id="KW-1185">Reference proteome</keyword>
<dbReference type="InterPro" id="IPR003594">
    <property type="entry name" value="HATPase_dom"/>
</dbReference>
<dbReference type="InterPro" id="IPR029016">
    <property type="entry name" value="GAF-like_dom_sf"/>
</dbReference>
<dbReference type="SUPFAM" id="SSF55785">
    <property type="entry name" value="PYP-like sensor domain (PAS domain)"/>
    <property type="match status" value="1"/>
</dbReference>
<dbReference type="Pfam" id="PF08446">
    <property type="entry name" value="PAS_2"/>
    <property type="match status" value="1"/>
</dbReference>